<dbReference type="PANTHER" id="PTHR30532">
    <property type="entry name" value="IRON III DICITRATE-BINDING PERIPLASMIC PROTEIN"/>
    <property type="match status" value="1"/>
</dbReference>
<evidence type="ECO:0000256" key="4">
    <source>
        <dbReference type="ARBA" id="ARBA00022729"/>
    </source>
</evidence>
<reference evidence="7 8" key="1">
    <citation type="submission" date="2018-07" db="EMBL/GenBank/DDBJ databases">
        <title>Arthrobacter sp. nov., isolated from raw cow's milk with high bacterial count.</title>
        <authorList>
            <person name="Hahne J."/>
            <person name="Isele D."/>
            <person name="Lipski A."/>
        </authorList>
    </citation>
    <scope>NUCLEOTIDE SEQUENCE [LARGE SCALE GENOMIC DNA]</scope>
    <source>
        <strain evidence="7 8">JZ R-183</strain>
    </source>
</reference>
<dbReference type="PROSITE" id="PS50983">
    <property type="entry name" value="FE_B12_PBP"/>
    <property type="match status" value="1"/>
</dbReference>
<keyword evidence="8" id="KW-1185">Reference proteome</keyword>
<keyword evidence="4 5" id="KW-0732">Signal</keyword>
<protein>
    <submittedName>
        <fullName evidence="7">Ferric enterobactin (Enterochelin)-binding protein</fullName>
    </submittedName>
</protein>
<feature type="signal peptide" evidence="5">
    <location>
        <begin position="1"/>
        <end position="25"/>
    </location>
</feature>
<dbReference type="InterPro" id="IPR051313">
    <property type="entry name" value="Bact_iron-sidero_bind"/>
</dbReference>
<dbReference type="SUPFAM" id="SSF53807">
    <property type="entry name" value="Helical backbone' metal receptor"/>
    <property type="match status" value="1"/>
</dbReference>
<organism evidence="7 8">
    <name type="scientific">Galactobacter caseinivorans</name>
    <dbReference type="NCBI Taxonomy" id="2676123"/>
    <lineage>
        <taxon>Bacteria</taxon>
        <taxon>Bacillati</taxon>
        <taxon>Actinomycetota</taxon>
        <taxon>Actinomycetes</taxon>
        <taxon>Micrococcales</taxon>
        <taxon>Micrococcaceae</taxon>
        <taxon>Galactobacter</taxon>
    </lineage>
</organism>
<evidence type="ECO:0000259" key="6">
    <source>
        <dbReference type="PROSITE" id="PS50983"/>
    </source>
</evidence>
<dbReference type="PROSITE" id="PS51257">
    <property type="entry name" value="PROKAR_LIPOPROTEIN"/>
    <property type="match status" value="1"/>
</dbReference>
<evidence type="ECO:0000256" key="3">
    <source>
        <dbReference type="ARBA" id="ARBA00022448"/>
    </source>
</evidence>
<proteinExistence type="inferred from homology"/>
<dbReference type="Pfam" id="PF01497">
    <property type="entry name" value="Peripla_BP_2"/>
    <property type="match status" value="1"/>
</dbReference>
<dbReference type="Proteomes" id="UP000273119">
    <property type="component" value="Unassembled WGS sequence"/>
</dbReference>
<gene>
    <name evidence="7" type="ORF">DWQ67_10820</name>
</gene>
<evidence type="ECO:0000256" key="5">
    <source>
        <dbReference type="SAM" id="SignalP"/>
    </source>
</evidence>
<dbReference type="GO" id="GO:1901678">
    <property type="term" value="P:iron coordination entity transport"/>
    <property type="evidence" value="ECO:0007669"/>
    <property type="project" value="UniProtKB-ARBA"/>
</dbReference>
<dbReference type="EMBL" id="QQXL01000006">
    <property type="protein sequence ID" value="RKW69949.1"/>
    <property type="molecule type" value="Genomic_DNA"/>
</dbReference>
<dbReference type="PANTHER" id="PTHR30532:SF24">
    <property type="entry name" value="FERRIC ENTEROBACTIN-BINDING PERIPLASMIC PROTEIN FEPB"/>
    <property type="match status" value="1"/>
</dbReference>
<feature type="domain" description="Fe/B12 periplasmic-binding" evidence="6">
    <location>
        <begin position="63"/>
        <end position="336"/>
    </location>
</feature>
<comment type="caution">
    <text evidence="7">The sequence shown here is derived from an EMBL/GenBank/DDBJ whole genome shotgun (WGS) entry which is preliminary data.</text>
</comment>
<dbReference type="InterPro" id="IPR002491">
    <property type="entry name" value="ABC_transptr_periplasmic_BD"/>
</dbReference>
<keyword evidence="3" id="KW-0813">Transport</keyword>
<dbReference type="Gene3D" id="3.40.50.1980">
    <property type="entry name" value="Nitrogenase molybdenum iron protein domain"/>
    <property type="match status" value="2"/>
</dbReference>
<feature type="chain" id="PRO_5039619953" evidence="5">
    <location>
        <begin position="26"/>
        <end position="336"/>
    </location>
</feature>
<evidence type="ECO:0000313" key="8">
    <source>
        <dbReference type="Proteomes" id="UP000273119"/>
    </source>
</evidence>
<comment type="subcellular location">
    <subcellularLocation>
        <location evidence="1">Cell envelope</location>
    </subcellularLocation>
</comment>
<evidence type="ECO:0000313" key="7">
    <source>
        <dbReference type="EMBL" id="RKW69949.1"/>
    </source>
</evidence>
<comment type="similarity">
    <text evidence="2">Belongs to the bacterial solute-binding protein 8 family.</text>
</comment>
<evidence type="ECO:0000256" key="2">
    <source>
        <dbReference type="ARBA" id="ARBA00008814"/>
    </source>
</evidence>
<sequence>MQTRHPLKSLLVVLGAAALALSGCAAPSGSGDTSSAASSEGAAQTHVVKTDLGEVKVPTAPKRVVVLNYALAGYLYDLDAPVTAVTTESTDSPKEPAEFWKDEANEQGTQYLNWSADGFDLEAILAQKPDLIIAGGLGFPQAQAQKAYKQLSDMAPTVVVSGKFTTWEQQYKFLATDVFAKPQVFQDAKTAYDNRVKEVKSRITAPKGKTSFVTFTGELAPFVLIEDQGLPQMFTQLGFDVDPLFATGKYKPYTAGGDMFELSTEQVGQVMKQENLFVMGFNGPTVDLATLKKQPLWAALPAFKTDAVHELPYWSLRGDYDETMAILDTVEKDFAK</sequence>
<name>A0A496PHK3_9MICC</name>
<accession>A0A496PHK3</accession>
<evidence type="ECO:0000256" key="1">
    <source>
        <dbReference type="ARBA" id="ARBA00004196"/>
    </source>
</evidence>
<dbReference type="AlphaFoldDB" id="A0A496PHK3"/>
<dbReference type="GO" id="GO:0030288">
    <property type="term" value="C:outer membrane-bounded periplasmic space"/>
    <property type="evidence" value="ECO:0007669"/>
    <property type="project" value="TreeGrafter"/>
</dbReference>